<dbReference type="GO" id="GO:0000976">
    <property type="term" value="F:transcription cis-regulatory region binding"/>
    <property type="evidence" value="ECO:0007669"/>
    <property type="project" value="TreeGrafter"/>
</dbReference>
<keyword evidence="3" id="KW-0804">Transcription</keyword>
<keyword evidence="2 5" id="KW-0238">DNA-binding</keyword>
<evidence type="ECO:0000313" key="5">
    <source>
        <dbReference type="EMBL" id="PPB79365.1"/>
    </source>
</evidence>
<evidence type="ECO:0000259" key="4">
    <source>
        <dbReference type="PROSITE" id="PS01124"/>
    </source>
</evidence>
<dbReference type="GO" id="GO:0005829">
    <property type="term" value="C:cytosol"/>
    <property type="evidence" value="ECO:0007669"/>
    <property type="project" value="TreeGrafter"/>
</dbReference>
<dbReference type="InterPro" id="IPR018062">
    <property type="entry name" value="HTH_AraC-typ_CS"/>
</dbReference>
<dbReference type="PROSITE" id="PS01124">
    <property type="entry name" value="HTH_ARAC_FAMILY_2"/>
    <property type="match status" value="1"/>
</dbReference>
<dbReference type="SUPFAM" id="SSF46689">
    <property type="entry name" value="Homeodomain-like"/>
    <property type="match status" value="1"/>
</dbReference>
<dbReference type="Pfam" id="PF12833">
    <property type="entry name" value="HTH_18"/>
    <property type="match status" value="1"/>
</dbReference>
<gene>
    <name evidence="5" type="ORF">LV82_02962</name>
</gene>
<name>A0A2S5JDN6_9RHOB</name>
<sequence>MRAQETDDFASAAMMRLVAAGLARQGIAAGLRAPGGAHLPRPEKQAALAAIMAAHGRLAVMQIADALPTMPPEPVLLALTRARDVPDLLARWHRLETFSHGSHRVRARVQGPREIALKHEARGKGAAPSEPETVLVLSVLARLAELVQQAPVTLSDQGGRLWRKAGRWFDPGRLAHGSGVILHHSGRHRDEPTITAGPTEALATRLREHLTADPLRRWTVKDLADWAGLSARTLQRRLTEQGLSLSRLVAEARLQVAAGYLVEKPGPSLAQIGFLAGYSDQAHFTRAFAKGVGTSPRRYREEFGSASSLHS</sequence>
<keyword evidence="6" id="KW-1185">Reference proteome</keyword>
<dbReference type="AlphaFoldDB" id="A0A2S5JDN6"/>
<feature type="domain" description="HTH araC/xylS-type" evidence="4">
    <location>
        <begin position="200"/>
        <end position="302"/>
    </location>
</feature>
<evidence type="ECO:0000256" key="1">
    <source>
        <dbReference type="ARBA" id="ARBA00023015"/>
    </source>
</evidence>
<evidence type="ECO:0000313" key="6">
    <source>
        <dbReference type="Proteomes" id="UP000239736"/>
    </source>
</evidence>
<dbReference type="SMART" id="SM00342">
    <property type="entry name" value="HTH_ARAC"/>
    <property type="match status" value="1"/>
</dbReference>
<dbReference type="OrthoDB" id="9793400at2"/>
<dbReference type="PANTHER" id="PTHR47894:SF4">
    <property type="entry name" value="HTH-TYPE TRANSCRIPTIONAL REGULATOR GADX"/>
    <property type="match status" value="1"/>
</dbReference>
<reference evidence="5 6" key="1">
    <citation type="submission" date="2018-01" db="EMBL/GenBank/DDBJ databases">
        <title>Genomic Encyclopedia of Archaeal and Bacterial Type Strains, Phase II (KMG-II): from individual species to whole genera.</title>
        <authorList>
            <person name="Goeker M."/>
        </authorList>
    </citation>
    <scope>NUCLEOTIDE SEQUENCE [LARGE SCALE GENOMIC DNA]</scope>
    <source>
        <strain evidence="5 6">DSM 12048</strain>
    </source>
</reference>
<dbReference type="Proteomes" id="UP000239736">
    <property type="component" value="Unassembled WGS sequence"/>
</dbReference>
<keyword evidence="1" id="KW-0805">Transcription regulation</keyword>
<comment type="caution">
    <text evidence="5">The sequence shown here is derived from an EMBL/GenBank/DDBJ whole genome shotgun (WGS) entry which is preliminary data.</text>
</comment>
<dbReference type="InterPro" id="IPR018060">
    <property type="entry name" value="HTH_AraC"/>
</dbReference>
<dbReference type="PROSITE" id="PS00041">
    <property type="entry name" value="HTH_ARAC_FAMILY_1"/>
    <property type="match status" value="1"/>
</dbReference>
<protein>
    <submittedName>
        <fullName evidence="5">AraC-like DNA-binding protein</fullName>
    </submittedName>
</protein>
<evidence type="ECO:0000256" key="3">
    <source>
        <dbReference type="ARBA" id="ARBA00023163"/>
    </source>
</evidence>
<accession>A0A2S5JDN6</accession>
<dbReference type="PANTHER" id="PTHR47894">
    <property type="entry name" value="HTH-TYPE TRANSCRIPTIONAL REGULATOR GADX"/>
    <property type="match status" value="1"/>
</dbReference>
<proteinExistence type="predicted"/>
<dbReference type="InterPro" id="IPR009057">
    <property type="entry name" value="Homeodomain-like_sf"/>
</dbReference>
<dbReference type="GO" id="GO:0003700">
    <property type="term" value="F:DNA-binding transcription factor activity"/>
    <property type="evidence" value="ECO:0007669"/>
    <property type="project" value="InterPro"/>
</dbReference>
<dbReference type="Gene3D" id="1.10.10.60">
    <property type="entry name" value="Homeodomain-like"/>
    <property type="match status" value="1"/>
</dbReference>
<evidence type="ECO:0000256" key="2">
    <source>
        <dbReference type="ARBA" id="ARBA00023125"/>
    </source>
</evidence>
<dbReference type="RefSeq" id="WP_104072949.1">
    <property type="nucleotide sequence ID" value="NZ_PRDS01000022.1"/>
</dbReference>
<dbReference type="EMBL" id="PRDS01000022">
    <property type="protein sequence ID" value="PPB79365.1"/>
    <property type="molecule type" value="Genomic_DNA"/>
</dbReference>
<organism evidence="5 6">
    <name type="scientific">Albidovulum inexpectatum</name>
    <dbReference type="NCBI Taxonomy" id="196587"/>
    <lineage>
        <taxon>Bacteria</taxon>
        <taxon>Pseudomonadati</taxon>
        <taxon>Pseudomonadota</taxon>
        <taxon>Alphaproteobacteria</taxon>
        <taxon>Rhodobacterales</taxon>
        <taxon>Paracoccaceae</taxon>
        <taxon>Albidovulum</taxon>
    </lineage>
</organism>